<dbReference type="RefSeq" id="WP_089612191.1">
    <property type="nucleotide sequence ID" value="NZ_CP022121.1"/>
</dbReference>
<dbReference type="PANTHER" id="PTHR13696:SF99">
    <property type="entry name" value="COBYRINIC ACID AC-DIAMIDE SYNTHASE"/>
    <property type="match status" value="1"/>
</dbReference>
<dbReference type="InterPro" id="IPR025669">
    <property type="entry name" value="AAA_dom"/>
</dbReference>
<keyword evidence="3" id="KW-1185">Reference proteome</keyword>
<evidence type="ECO:0000259" key="1">
    <source>
        <dbReference type="Pfam" id="PF13614"/>
    </source>
</evidence>
<evidence type="ECO:0000313" key="2">
    <source>
        <dbReference type="EMBL" id="MCR6546732.1"/>
    </source>
</evidence>
<comment type="caution">
    <text evidence="2">The sequence shown here is derived from an EMBL/GenBank/DDBJ whole genome shotgun (WGS) entry which is preliminary data.</text>
</comment>
<dbReference type="InterPro" id="IPR027417">
    <property type="entry name" value="P-loop_NTPase"/>
</dbReference>
<evidence type="ECO:0000313" key="3">
    <source>
        <dbReference type="Proteomes" id="UP001524944"/>
    </source>
</evidence>
<organism evidence="2 3">
    <name type="scientific">Dehalobacterium formicoaceticum</name>
    <dbReference type="NCBI Taxonomy" id="51515"/>
    <lineage>
        <taxon>Bacteria</taxon>
        <taxon>Bacillati</taxon>
        <taxon>Bacillota</taxon>
        <taxon>Clostridia</taxon>
        <taxon>Eubacteriales</taxon>
        <taxon>Peptococcaceae</taxon>
        <taxon>Dehalobacterium</taxon>
    </lineage>
</organism>
<dbReference type="CDD" id="cd02042">
    <property type="entry name" value="ParAB_family"/>
    <property type="match status" value="1"/>
</dbReference>
<protein>
    <submittedName>
        <fullName evidence="2">ParA family protein</fullName>
    </submittedName>
</protein>
<dbReference type="InterPro" id="IPR050678">
    <property type="entry name" value="DNA_Partitioning_ATPase"/>
</dbReference>
<feature type="domain" description="AAA" evidence="1">
    <location>
        <begin position="4"/>
        <end position="184"/>
    </location>
</feature>
<proteinExistence type="predicted"/>
<name>A0ABT1Y774_9FIRM</name>
<dbReference type="Gene3D" id="3.40.50.300">
    <property type="entry name" value="P-loop containing nucleotide triphosphate hydrolases"/>
    <property type="match status" value="1"/>
</dbReference>
<dbReference type="Pfam" id="PF13614">
    <property type="entry name" value="AAA_31"/>
    <property type="match status" value="1"/>
</dbReference>
<dbReference type="EMBL" id="JANPWE010000010">
    <property type="protein sequence ID" value="MCR6546732.1"/>
    <property type="molecule type" value="Genomic_DNA"/>
</dbReference>
<dbReference type="Proteomes" id="UP001524944">
    <property type="component" value="Unassembled WGS sequence"/>
</dbReference>
<gene>
    <name evidence="2" type="ORF">NVS47_14620</name>
</gene>
<accession>A0ABT1Y774</accession>
<sequence length="273" mass="29695">MNANVIAITNQKGGVGKTTTCVNLGIGLALEGKKVLLIDTDPQGSLSISLGYPQPDKLPITLATVMSNLLTDKPIDCKDGILTHAEGVDLLPANIELSGMEVSLVNAMSRETVLKQYIDTLRKQYDYVLLDCMPSLGMLTVNALAAADSVIIPVQAQYLPVKGLEQLLQTIHKVRKQINPKLKIDGVLLTMVDNRTNFAKDIGSLLRETYGGNMKVFSVEIPHSVRAAETSAEGKSIFAHDPKGKVAESYKDLTKEVLKIEKLRQKNKSDIGR</sequence>
<reference evidence="2 3" key="1">
    <citation type="submission" date="2022-08" db="EMBL/GenBank/DDBJ databases">
        <title>Proteogenomics of the novel Dehalobacterium formicoaceticum strain EZ94 highlights a key role of methyltransferases during anaerobic dichloromethane degradation.</title>
        <authorList>
            <person name="Wasmund K."/>
        </authorList>
    </citation>
    <scope>NUCLEOTIDE SEQUENCE [LARGE SCALE GENOMIC DNA]</scope>
    <source>
        <strain evidence="2 3">EZ94</strain>
    </source>
</reference>
<dbReference type="PANTHER" id="PTHR13696">
    <property type="entry name" value="P-LOOP CONTAINING NUCLEOSIDE TRIPHOSPHATE HYDROLASE"/>
    <property type="match status" value="1"/>
</dbReference>
<dbReference type="SUPFAM" id="SSF52540">
    <property type="entry name" value="P-loop containing nucleoside triphosphate hydrolases"/>
    <property type="match status" value="1"/>
</dbReference>